<evidence type="ECO:0000313" key="3">
    <source>
        <dbReference type="Proteomes" id="UP000288216"/>
    </source>
</evidence>
<sequence length="53" mass="6365">HSVDCMNPFSQELNQLAEYLQEALQREQLLEQKLETLQYLLTHTQFLSDNVWQ</sequence>
<dbReference type="Proteomes" id="UP000288216">
    <property type="component" value="Unassembled WGS sequence"/>
</dbReference>
<evidence type="ECO:0000256" key="1">
    <source>
        <dbReference type="SAM" id="Coils"/>
    </source>
</evidence>
<feature type="non-terminal residue" evidence="2">
    <location>
        <position position="1"/>
    </location>
</feature>
<feature type="coiled-coil region" evidence="1">
    <location>
        <begin position="13"/>
        <end position="40"/>
    </location>
</feature>
<keyword evidence="1" id="KW-0175">Coiled coil</keyword>
<evidence type="ECO:0000313" key="2">
    <source>
        <dbReference type="EMBL" id="GCB83402.1"/>
    </source>
</evidence>
<gene>
    <name evidence="2" type="ORF">scyTo_0023857</name>
</gene>
<comment type="caution">
    <text evidence="2">The sequence shown here is derived from an EMBL/GenBank/DDBJ whole genome shotgun (WGS) entry which is preliminary data.</text>
</comment>
<organism evidence="2 3">
    <name type="scientific">Scyliorhinus torazame</name>
    <name type="common">Cloudy catshark</name>
    <name type="synonym">Catulus torazame</name>
    <dbReference type="NCBI Taxonomy" id="75743"/>
    <lineage>
        <taxon>Eukaryota</taxon>
        <taxon>Metazoa</taxon>
        <taxon>Chordata</taxon>
        <taxon>Craniata</taxon>
        <taxon>Vertebrata</taxon>
        <taxon>Chondrichthyes</taxon>
        <taxon>Elasmobranchii</taxon>
        <taxon>Galeomorphii</taxon>
        <taxon>Galeoidea</taxon>
        <taxon>Carcharhiniformes</taxon>
        <taxon>Scyliorhinidae</taxon>
        <taxon>Scyliorhinus</taxon>
    </lineage>
</organism>
<reference evidence="2 3" key="1">
    <citation type="journal article" date="2018" name="Nat. Ecol. Evol.">
        <title>Shark genomes provide insights into elasmobranch evolution and the origin of vertebrates.</title>
        <authorList>
            <person name="Hara Y"/>
            <person name="Yamaguchi K"/>
            <person name="Onimaru K"/>
            <person name="Kadota M"/>
            <person name="Koyanagi M"/>
            <person name="Keeley SD"/>
            <person name="Tatsumi K"/>
            <person name="Tanaka K"/>
            <person name="Motone F"/>
            <person name="Kageyama Y"/>
            <person name="Nozu R"/>
            <person name="Adachi N"/>
            <person name="Nishimura O"/>
            <person name="Nakagawa R"/>
            <person name="Tanegashima C"/>
            <person name="Kiyatake I"/>
            <person name="Matsumoto R"/>
            <person name="Murakumo K"/>
            <person name="Nishida K"/>
            <person name="Terakita A"/>
            <person name="Kuratani S"/>
            <person name="Sato K"/>
            <person name="Hyodo S Kuraku.S."/>
        </authorList>
    </citation>
    <scope>NUCLEOTIDE SEQUENCE [LARGE SCALE GENOMIC DNA]</scope>
</reference>
<protein>
    <submittedName>
        <fullName evidence="2">Uncharacterized protein</fullName>
    </submittedName>
</protein>
<accession>A0A401QDH6</accession>
<dbReference type="EMBL" id="BFAA01034849">
    <property type="protein sequence ID" value="GCB83402.1"/>
    <property type="molecule type" value="Genomic_DNA"/>
</dbReference>
<dbReference type="AlphaFoldDB" id="A0A401QDH6"/>
<keyword evidence="3" id="KW-1185">Reference proteome</keyword>
<proteinExistence type="predicted"/>
<name>A0A401QDH6_SCYTO</name>
<feature type="non-terminal residue" evidence="2">
    <location>
        <position position="53"/>
    </location>
</feature>